<proteinExistence type="inferred from homology"/>
<dbReference type="AlphaFoldDB" id="A0AAN8J658"/>
<dbReference type="Proteomes" id="UP001347796">
    <property type="component" value="Unassembled WGS sequence"/>
</dbReference>
<dbReference type="PANTHER" id="PTHR11188:SF17">
    <property type="entry name" value="FI21816P1"/>
    <property type="match status" value="1"/>
</dbReference>
<sequence>MMDRLDKFQIIFNNPTATYYAGDTVYGYGWVVVKELMYVQSVCLEAIGEAKVEWMTSSDIQASDEEVFNYTTVLPIKGEKKIEDEGLLHPGSHYFPFEFSLPSKLPSSFKGKHGRLRYFVRMTIYSPGGPHHERTSKFAVIGSLDLNAEPDAALPVENDTFETVGSWCCISGTVTASVKLDRKGYTIKEAIPVWAQIKNLSTRRLASTQVSLIQNITYYSYRGRFSECTVLVTIHKGSVAPRSKQTWNRELLSIPTVPSSHLRGCKIIDVQYSLELCIKPSGLGRKVKLPVDIIIGTVPLKDHAPHVTCHPLISPEDSLNPFPFFSDSSSDQVFLTDFSFQQMLPTAPPWEEDDDIP</sequence>
<evidence type="ECO:0000313" key="4">
    <source>
        <dbReference type="Proteomes" id="UP001347796"/>
    </source>
</evidence>
<accession>A0AAN8J658</accession>
<reference evidence="3 4" key="1">
    <citation type="submission" date="2024-01" db="EMBL/GenBank/DDBJ databases">
        <title>The genome of the rayed Mediterranean limpet Patella caerulea (Linnaeus, 1758).</title>
        <authorList>
            <person name="Anh-Thu Weber A."/>
            <person name="Halstead-Nussloch G."/>
        </authorList>
    </citation>
    <scope>NUCLEOTIDE SEQUENCE [LARGE SCALE GENOMIC DNA]</scope>
    <source>
        <strain evidence="3">AATW-2023a</strain>
        <tissue evidence="3">Whole specimen</tissue>
    </source>
</reference>
<evidence type="ECO:0000259" key="2">
    <source>
        <dbReference type="SMART" id="SM01017"/>
    </source>
</evidence>
<keyword evidence="4" id="KW-1185">Reference proteome</keyword>
<protein>
    <recommendedName>
        <fullName evidence="2">Arrestin C-terminal-like domain-containing protein</fullName>
    </recommendedName>
</protein>
<dbReference type="InterPro" id="IPR011022">
    <property type="entry name" value="Arrestin_C-like"/>
</dbReference>
<dbReference type="Pfam" id="PF00339">
    <property type="entry name" value="Arrestin_N"/>
    <property type="match status" value="1"/>
</dbReference>
<dbReference type="InterPro" id="IPR014752">
    <property type="entry name" value="Arrestin-like_C"/>
</dbReference>
<dbReference type="SMART" id="SM01017">
    <property type="entry name" value="Arrestin_C"/>
    <property type="match status" value="1"/>
</dbReference>
<dbReference type="SUPFAM" id="SSF81296">
    <property type="entry name" value="E set domains"/>
    <property type="match status" value="2"/>
</dbReference>
<dbReference type="GO" id="GO:0015031">
    <property type="term" value="P:protein transport"/>
    <property type="evidence" value="ECO:0007669"/>
    <property type="project" value="TreeGrafter"/>
</dbReference>
<feature type="domain" description="Arrestin C-terminal-like" evidence="2">
    <location>
        <begin position="170"/>
        <end position="300"/>
    </location>
</feature>
<evidence type="ECO:0000313" key="3">
    <source>
        <dbReference type="EMBL" id="KAK6170485.1"/>
    </source>
</evidence>
<comment type="caution">
    <text evidence="3">The sequence shown here is derived from an EMBL/GenBank/DDBJ whole genome shotgun (WGS) entry which is preliminary data.</text>
</comment>
<dbReference type="InterPro" id="IPR014756">
    <property type="entry name" value="Ig_E-set"/>
</dbReference>
<comment type="similarity">
    <text evidence="1">Belongs to the arrestin family.</text>
</comment>
<dbReference type="PANTHER" id="PTHR11188">
    <property type="entry name" value="ARRESTIN DOMAIN CONTAINING PROTEIN"/>
    <property type="match status" value="1"/>
</dbReference>
<dbReference type="GO" id="GO:0005737">
    <property type="term" value="C:cytoplasm"/>
    <property type="evidence" value="ECO:0007669"/>
    <property type="project" value="TreeGrafter"/>
</dbReference>
<dbReference type="InterPro" id="IPR050357">
    <property type="entry name" value="Arrestin_domain-protein"/>
</dbReference>
<dbReference type="EMBL" id="JAZGQO010000014">
    <property type="protein sequence ID" value="KAK6170485.1"/>
    <property type="molecule type" value="Genomic_DNA"/>
</dbReference>
<name>A0AAN8J658_PATCE</name>
<organism evidence="3 4">
    <name type="scientific">Patella caerulea</name>
    <name type="common">Rayed Mediterranean limpet</name>
    <dbReference type="NCBI Taxonomy" id="87958"/>
    <lineage>
        <taxon>Eukaryota</taxon>
        <taxon>Metazoa</taxon>
        <taxon>Spiralia</taxon>
        <taxon>Lophotrochozoa</taxon>
        <taxon>Mollusca</taxon>
        <taxon>Gastropoda</taxon>
        <taxon>Patellogastropoda</taxon>
        <taxon>Patelloidea</taxon>
        <taxon>Patellidae</taxon>
        <taxon>Patella</taxon>
    </lineage>
</organism>
<dbReference type="Gene3D" id="2.60.40.640">
    <property type="match status" value="2"/>
</dbReference>
<dbReference type="Pfam" id="PF02752">
    <property type="entry name" value="Arrestin_C"/>
    <property type="match status" value="1"/>
</dbReference>
<evidence type="ECO:0000256" key="1">
    <source>
        <dbReference type="ARBA" id="ARBA00005298"/>
    </source>
</evidence>
<gene>
    <name evidence="3" type="ORF">SNE40_018868</name>
</gene>
<dbReference type="InterPro" id="IPR011021">
    <property type="entry name" value="Arrestin-like_N"/>
</dbReference>